<dbReference type="InterPro" id="IPR002018">
    <property type="entry name" value="CarbesteraseB"/>
</dbReference>
<feature type="domain" description="Carboxylesterase type B" evidence="1">
    <location>
        <begin position="33"/>
        <end position="362"/>
    </location>
</feature>
<organism evidence="2 3">
    <name type="scientific">Penicillium patulum</name>
    <name type="common">Penicillium griseofulvum</name>
    <dbReference type="NCBI Taxonomy" id="5078"/>
    <lineage>
        <taxon>Eukaryota</taxon>
        <taxon>Fungi</taxon>
        <taxon>Dikarya</taxon>
        <taxon>Ascomycota</taxon>
        <taxon>Pezizomycotina</taxon>
        <taxon>Eurotiomycetes</taxon>
        <taxon>Eurotiomycetidae</taxon>
        <taxon>Eurotiales</taxon>
        <taxon>Aspergillaceae</taxon>
        <taxon>Penicillium</taxon>
    </lineage>
</organism>
<dbReference type="GO" id="GO:0017000">
    <property type="term" value="P:antibiotic biosynthetic process"/>
    <property type="evidence" value="ECO:0007669"/>
    <property type="project" value="UniProtKB-ARBA"/>
</dbReference>
<dbReference type="GeneID" id="63708420"/>
<accession>A0A135LC54</accession>
<name>A0A135LC54_PENPA</name>
<keyword evidence="3" id="KW-1185">Reference proteome</keyword>
<dbReference type="AlphaFoldDB" id="A0A135LC54"/>
<dbReference type="STRING" id="5078.A0A135LC54"/>
<dbReference type="OMA" id="PGRWEHS"/>
<dbReference type="Pfam" id="PF00135">
    <property type="entry name" value="COesterase"/>
    <property type="match status" value="1"/>
</dbReference>
<dbReference type="PANTHER" id="PTHR11559">
    <property type="entry name" value="CARBOXYLESTERASE"/>
    <property type="match status" value="1"/>
</dbReference>
<reference evidence="2 3" key="1">
    <citation type="journal article" date="2016" name="BMC Genomics">
        <title>Genome sequencing and secondary metabolism of the postharvest pathogen Penicillium griseofulvum.</title>
        <authorList>
            <person name="Banani H."/>
            <person name="Marcet-Houben M."/>
            <person name="Ballester A.R."/>
            <person name="Abbruscato P."/>
            <person name="Gonzalez-Candelas L."/>
            <person name="Gabaldon T."/>
            <person name="Spadaro D."/>
        </authorList>
    </citation>
    <scope>NUCLEOTIDE SEQUENCE [LARGE SCALE GENOMIC DNA]</scope>
    <source>
        <strain evidence="2 3">PG3</strain>
    </source>
</reference>
<dbReference type="InterPro" id="IPR050309">
    <property type="entry name" value="Type-B_Carboxylest/Lipase"/>
</dbReference>
<evidence type="ECO:0000259" key="1">
    <source>
        <dbReference type="Pfam" id="PF00135"/>
    </source>
</evidence>
<dbReference type="Gene3D" id="3.40.50.1820">
    <property type="entry name" value="alpha/beta hydrolase"/>
    <property type="match status" value="1"/>
</dbReference>
<dbReference type="RefSeq" id="XP_040645087.1">
    <property type="nucleotide sequence ID" value="XM_040793120.1"/>
</dbReference>
<dbReference type="GO" id="GO:0072330">
    <property type="term" value="P:monocarboxylic acid biosynthetic process"/>
    <property type="evidence" value="ECO:0007669"/>
    <property type="project" value="UniProtKB-ARBA"/>
</dbReference>
<evidence type="ECO:0000313" key="2">
    <source>
        <dbReference type="EMBL" id="KXG46551.1"/>
    </source>
</evidence>
<gene>
    <name evidence="2" type="ORF">PGRI_054070</name>
</gene>
<dbReference type="EMBL" id="LHQR01000069">
    <property type="protein sequence ID" value="KXG46551.1"/>
    <property type="molecule type" value="Genomic_DNA"/>
</dbReference>
<protein>
    <submittedName>
        <fullName evidence="2">Carboxylesterase, type B</fullName>
    </submittedName>
</protein>
<evidence type="ECO:0000313" key="3">
    <source>
        <dbReference type="Proteomes" id="UP000070168"/>
    </source>
</evidence>
<dbReference type="InterPro" id="IPR029058">
    <property type="entry name" value="AB_hydrolase_fold"/>
</dbReference>
<dbReference type="OrthoDB" id="3200163at2759"/>
<comment type="caution">
    <text evidence="2">The sequence shown here is derived from an EMBL/GenBank/DDBJ whole genome shotgun (WGS) entry which is preliminary data.</text>
</comment>
<dbReference type="SUPFAM" id="SSF53474">
    <property type="entry name" value="alpha/beta-Hydrolases"/>
    <property type="match status" value="1"/>
</dbReference>
<proteinExistence type="predicted"/>
<dbReference type="Proteomes" id="UP000070168">
    <property type="component" value="Unassembled WGS sequence"/>
</dbReference>
<sequence length="555" mass="61274">MSDPTKKQDFENGVIVELPTLTTPSYIQTVVGKGSSLSDDLDEFRGIPFGEVNKRWEHAKLRTHLPHNVFDATNDGRVLDQNALNPAIRPSTSGLSRAGIKAPAKLPVLVWIHGGGGAFGANSDPITDPARVVLRSLEIGTPFIAVNLNYRLNVFGCLGSTDILNTQDQAEFKGLNFGTYDQKVGLTWVARNIAQFGGDAEQITRGGHSSGSHSVHAHILDAEAKPEKPLFKRAFMQSGAQSTVTPRPLVEAEKNWDKLCQHWGIEDGSSSEIKVEALRHISAESILESALENKIFMMPPIAEDLTMTMETVALPHVDLHQEAKPVDYKPIEIMIGTSDVESAGNFQDDVDLKKLQELFAQSYPSAKAGAEVLEAYDAVFDLSVYRTRDSLSAQRGIEYGNAATIQPYNIEFGNPFPGPKRGCAHHAVELIYQFDAFHDALVSVDNDVFTPYAASSVKAYTEKETENSEQKMTADQEVCAVSHLDMVHKFQDYWIGFIVGNPVQKVAEGEILIWEKDGSTRIERLAETPKWVERIGQLRILEKDIESILKVVYAL</sequence>